<sequence>MSLLGKMFYKEQPHVQNLSHKVSIIGAGNVGMAVAVSLLGKHVTNNLVLIDPIGDKVKGEIIDLQHGSLFLRNALIGGGNTFEDSADSKLCIITTGVRQEPGESRLVMAQRNSEIIVKVVKMLIKYSPDTMILVVGNPCDVMAYVAWKASGLPAYKVMGAGTTLDSQRFRVELSKKFNINPSNIHAWIIGEHGEHSFAIWSSVNIGGTRIEKINPKFGTDDDTEKWSVLLKDVLGAAKTIRELKDYTNWGIGMSIATIAKALMTQGGSIYAVSVNAKGKFGIEDDIFISLPAVLGSNGITDIVHLNLTEDELARLHNAAKILKEVQDSIKIEEKEVKCKCRRCK</sequence>
<evidence type="ECO:0000313" key="14">
    <source>
        <dbReference type="Proteomes" id="UP001431783"/>
    </source>
</evidence>
<dbReference type="Gene3D" id="3.90.110.10">
    <property type="entry name" value="Lactate dehydrogenase/glycoside hydrolase, family 4, C-terminal"/>
    <property type="match status" value="1"/>
</dbReference>
<feature type="binding site" evidence="8">
    <location>
        <position position="112"/>
    </location>
    <ligand>
        <name>NAD(+)</name>
        <dbReference type="ChEBI" id="CHEBI:57540"/>
    </ligand>
</feature>
<dbReference type="InterPro" id="IPR022383">
    <property type="entry name" value="Lactate/malate_DH_C"/>
</dbReference>
<dbReference type="PANTHER" id="PTHR43128:SF16">
    <property type="entry name" value="L-LACTATE DEHYDROGENASE"/>
    <property type="match status" value="1"/>
</dbReference>
<gene>
    <name evidence="13" type="ORF">WA026_001710</name>
</gene>
<comment type="catalytic activity">
    <reaction evidence="6">
        <text>(S)-lactate + NAD(+) = pyruvate + NADH + H(+)</text>
        <dbReference type="Rhea" id="RHEA:23444"/>
        <dbReference type="ChEBI" id="CHEBI:15361"/>
        <dbReference type="ChEBI" id="CHEBI:15378"/>
        <dbReference type="ChEBI" id="CHEBI:16651"/>
        <dbReference type="ChEBI" id="CHEBI:57540"/>
        <dbReference type="ChEBI" id="CHEBI:57945"/>
        <dbReference type="EC" id="1.1.1.27"/>
    </reaction>
</comment>
<dbReference type="InterPro" id="IPR001236">
    <property type="entry name" value="Lactate/malate_DH_N"/>
</dbReference>
<evidence type="ECO:0000256" key="10">
    <source>
        <dbReference type="SAM" id="Coils"/>
    </source>
</evidence>
<feature type="binding site" evidence="8">
    <location>
        <begin position="26"/>
        <end position="31"/>
    </location>
    <ligand>
        <name>NAD(+)</name>
        <dbReference type="ChEBI" id="CHEBI:57540"/>
    </ligand>
</feature>
<dbReference type="Gene3D" id="3.40.50.720">
    <property type="entry name" value="NAD(P)-binding Rossmann-like Domain"/>
    <property type="match status" value="1"/>
</dbReference>
<evidence type="ECO:0000256" key="8">
    <source>
        <dbReference type="PIRSR" id="PIRSR000102-3"/>
    </source>
</evidence>
<dbReference type="Pfam" id="PF00056">
    <property type="entry name" value="Ldh_1_N"/>
    <property type="match status" value="1"/>
</dbReference>
<dbReference type="EMBL" id="JARQZJ010000091">
    <property type="protein sequence ID" value="KAK9883534.1"/>
    <property type="molecule type" value="Genomic_DNA"/>
</dbReference>
<evidence type="ECO:0000256" key="6">
    <source>
        <dbReference type="ARBA" id="ARBA00049258"/>
    </source>
</evidence>
<evidence type="ECO:0000256" key="3">
    <source>
        <dbReference type="ARBA" id="ARBA00012967"/>
    </source>
</evidence>
<feature type="domain" description="Lactate/malate dehydrogenase C-terminal" evidence="12">
    <location>
        <begin position="162"/>
        <end position="328"/>
    </location>
</feature>
<dbReference type="Pfam" id="PF02866">
    <property type="entry name" value="Ldh_1_C"/>
    <property type="match status" value="1"/>
</dbReference>
<name>A0AAW1UKG3_9CUCU</name>
<dbReference type="InterPro" id="IPR011304">
    <property type="entry name" value="L-lactate_DH"/>
</dbReference>
<dbReference type="SUPFAM" id="SSF51735">
    <property type="entry name" value="NAD(P)-binding Rossmann-fold domains"/>
    <property type="match status" value="1"/>
</dbReference>
<evidence type="ECO:0000256" key="4">
    <source>
        <dbReference type="ARBA" id="ARBA00023002"/>
    </source>
</evidence>
<organism evidence="13 14">
    <name type="scientific">Henosepilachna vigintioctopunctata</name>
    <dbReference type="NCBI Taxonomy" id="420089"/>
    <lineage>
        <taxon>Eukaryota</taxon>
        <taxon>Metazoa</taxon>
        <taxon>Ecdysozoa</taxon>
        <taxon>Arthropoda</taxon>
        <taxon>Hexapoda</taxon>
        <taxon>Insecta</taxon>
        <taxon>Pterygota</taxon>
        <taxon>Neoptera</taxon>
        <taxon>Endopterygota</taxon>
        <taxon>Coleoptera</taxon>
        <taxon>Polyphaga</taxon>
        <taxon>Cucujiformia</taxon>
        <taxon>Coccinelloidea</taxon>
        <taxon>Coccinellidae</taxon>
        <taxon>Epilachninae</taxon>
        <taxon>Epilachnini</taxon>
        <taxon>Henosepilachna</taxon>
    </lineage>
</organism>
<dbReference type="NCBIfam" id="TIGR01771">
    <property type="entry name" value="L-LDH-NAD"/>
    <property type="match status" value="1"/>
</dbReference>
<evidence type="ECO:0000256" key="2">
    <source>
        <dbReference type="ARBA" id="ARBA00006054"/>
    </source>
</evidence>
<dbReference type="SUPFAM" id="SSF56327">
    <property type="entry name" value="LDH C-terminal domain-like"/>
    <property type="match status" value="1"/>
</dbReference>
<dbReference type="AlphaFoldDB" id="A0AAW1UKG3"/>
<reference evidence="13 14" key="1">
    <citation type="submission" date="2023-03" db="EMBL/GenBank/DDBJ databases">
        <title>Genome insight into feeding habits of ladybird beetles.</title>
        <authorList>
            <person name="Li H.-S."/>
            <person name="Huang Y.-H."/>
            <person name="Pang H."/>
        </authorList>
    </citation>
    <scope>NUCLEOTIDE SEQUENCE [LARGE SCALE GENOMIC DNA]</scope>
    <source>
        <strain evidence="13">SYSU_2023b</strain>
        <tissue evidence="13">Whole body</tissue>
    </source>
</reference>
<evidence type="ECO:0000259" key="12">
    <source>
        <dbReference type="Pfam" id="PF02866"/>
    </source>
</evidence>
<dbReference type="InterPro" id="IPR015955">
    <property type="entry name" value="Lactate_DH/Glyco_Ohase_4_C"/>
</dbReference>
<dbReference type="InterPro" id="IPR036291">
    <property type="entry name" value="NAD(P)-bd_dom_sf"/>
</dbReference>
<evidence type="ECO:0000256" key="7">
    <source>
        <dbReference type="PIRSR" id="PIRSR000102-1"/>
    </source>
</evidence>
<dbReference type="PIRSF" id="PIRSF000102">
    <property type="entry name" value="Lac_mal_DH"/>
    <property type="match status" value="1"/>
</dbReference>
<keyword evidence="4 9" id="KW-0560">Oxidoreductase</keyword>
<evidence type="ECO:0000256" key="1">
    <source>
        <dbReference type="ARBA" id="ARBA00004843"/>
    </source>
</evidence>
<protein>
    <recommendedName>
        <fullName evidence="3">L-lactate dehydrogenase</fullName>
        <ecNumber evidence="3">1.1.1.27</ecNumber>
    </recommendedName>
</protein>
<dbReference type="EC" id="1.1.1.27" evidence="3"/>
<comment type="pathway">
    <text evidence="1">Fermentation; pyruvate fermentation to lactate; (S)-lactate from pyruvate: step 1/1.</text>
</comment>
<dbReference type="PANTHER" id="PTHR43128">
    <property type="entry name" value="L-2-HYDROXYCARBOXYLATE DEHYDROGENASE (NAD(P)(+))"/>
    <property type="match status" value="1"/>
</dbReference>
<comment type="caution">
    <text evidence="13">The sequence shown here is derived from an EMBL/GenBank/DDBJ whole genome shotgun (WGS) entry which is preliminary data.</text>
</comment>
<keyword evidence="10" id="KW-0175">Coiled coil</keyword>
<comment type="similarity">
    <text evidence="2">Belongs to the LDH/MDH superfamily. LDH family.</text>
</comment>
<evidence type="ECO:0000256" key="9">
    <source>
        <dbReference type="RuleBase" id="RU003369"/>
    </source>
</evidence>
<feature type="coiled-coil region" evidence="10">
    <location>
        <begin position="305"/>
        <end position="335"/>
    </location>
</feature>
<evidence type="ECO:0000259" key="11">
    <source>
        <dbReference type="Pfam" id="PF00056"/>
    </source>
</evidence>
<evidence type="ECO:0000313" key="13">
    <source>
        <dbReference type="EMBL" id="KAK9883534.1"/>
    </source>
</evidence>
<dbReference type="PRINTS" id="PR00086">
    <property type="entry name" value="LLDHDRGNASE"/>
</dbReference>
<evidence type="ECO:0000256" key="5">
    <source>
        <dbReference type="ARBA" id="ARBA00023027"/>
    </source>
</evidence>
<dbReference type="InterPro" id="IPR001557">
    <property type="entry name" value="L-lactate/malate_DH"/>
</dbReference>
<dbReference type="GO" id="GO:0004459">
    <property type="term" value="F:L-lactate dehydrogenase (NAD+) activity"/>
    <property type="evidence" value="ECO:0007669"/>
    <property type="project" value="UniProtKB-EC"/>
</dbReference>
<keyword evidence="14" id="KW-1185">Reference proteome</keyword>
<accession>A0AAW1UKG3</accession>
<feature type="domain" description="Lactate/malate dehydrogenase N-terminal" evidence="11">
    <location>
        <begin position="21"/>
        <end position="159"/>
    </location>
</feature>
<feature type="binding site" evidence="8">
    <location>
        <position position="51"/>
    </location>
    <ligand>
        <name>NAD(+)</name>
        <dbReference type="ChEBI" id="CHEBI:57540"/>
    </ligand>
</feature>
<dbReference type="Proteomes" id="UP001431783">
    <property type="component" value="Unassembled WGS sequence"/>
</dbReference>
<proteinExistence type="inferred from homology"/>
<dbReference type="GO" id="GO:0005737">
    <property type="term" value="C:cytoplasm"/>
    <property type="evidence" value="ECO:0007669"/>
    <property type="project" value="InterPro"/>
</dbReference>
<feature type="binding site" evidence="8">
    <location>
        <begin position="135"/>
        <end position="137"/>
    </location>
    <ligand>
        <name>NAD(+)</name>
        <dbReference type="ChEBI" id="CHEBI:57540"/>
    </ligand>
</feature>
<feature type="active site" description="Proton acceptor" evidence="7">
    <location>
        <position position="192"/>
    </location>
</feature>
<dbReference type="GO" id="GO:0006089">
    <property type="term" value="P:lactate metabolic process"/>
    <property type="evidence" value="ECO:0007669"/>
    <property type="project" value="TreeGrafter"/>
</dbReference>
<keyword evidence="5 8" id="KW-0520">NAD</keyword>